<dbReference type="GO" id="GO:0072583">
    <property type="term" value="P:clathrin-dependent endocytosis"/>
    <property type="evidence" value="ECO:0007669"/>
    <property type="project" value="InterPro"/>
</dbReference>
<reference evidence="11 12" key="1">
    <citation type="journal article" date="2019" name="Genome Biol. Evol.">
        <title>The Rhododendron genome and chromosomal organization provide insight into shared whole-genome duplications across the heath family (Ericaceae).</title>
        <authorList>
            <person name="Soza V.L."/>
            <person name="Lindsley D."/>
            <person name="Waalkes A."/>
            <person name="Ramage E."/>
            <person name="Patwardhan R.P."/>
            <person name="Burton J.N."/>
            <person name="Adey A."/>
            <person name="Kumar A."/>
            <person name="Qiu R."/>
            <person name="Shendure J."/>
            <person name="Hall B."/>
        </authorList>
    </citation>
    <scope>NUCLEOTIDE SEQUENCE [LARGE SCALE GENOMIC DNA]</scope>
    <source>
        <strain evidence="11">RSF 1966-606</strain>
    </source>
</reference>
<evidence type="ECO:0000256" key="5">
    <source>
        <dbReference type="ARBA" id="ARBA00023034"/>
    </source>
</evidence>
<protein>
    <recommendedName>
        <fullName evidence="10">ENTH domain-containing protein</fullName>
    </recommendedName>
</protein>
<dbReference type="GO" id="GO:0032050">
    <property type="term" value="F:clathrin heavy chain binding"/>
    <property type="evidence" value="ECO:0007669"/>
    <property type="project" value="TreeGrafter"/>
</dbReference>
<dbReference type="InterPro" id="IPR014712">
    <property type="entry name" value="ANTH_dom_sf"/>
</dbReference>
<dbReference type="GO" id="GO:0030136">
    <property type="term" value="C:clathrin-coated vesicle"/>
    <property type="evidence" value="ECO:0007669"/>
    <property type="project" value="UniProtKB-SubCell"/>
</dbReference>
<dbReference type="GO" id="GO:0005905">
    <property type="term" value="C:clathrin-coated pit"/>
    <property type="evidence" value="ECO:0007669"/>
    <property type="project" value="UniProtKB-SubCell"/>
</dbReference>
<dbReference type="FunFam" id="1.20.58.150:FF:000005">
    <property type="entry name" value="putative clathrin assembly protein At2g25430"/>
    <property type="match status" value="1"/>
</dbReference>
<organism evidence="11 12">
    <name type="scientific">Rhododendron williamsianum</name>
    <dbReference type="NCBI Taxonomy" id="262921"/>
    <lineage>
        <taxon>Eukaryota</taxon>
        <taxon>Viridiplantae</taxon>
        <taxon>Streptophyta</taxon>
        <taxon>Embryophyta</taxon>
        <taxon>Tracheophyta</taxon>
        <taxon>Spermatophyta</taxon>
        <taxon>Magnoliopsida</taxon>
        <taxon>eudicotyledons</taxon>
        <taxon>Gunneridae</taxon>
        <taxon>Pentapetalae</taxon>
        <taxon>asterids</taxon>
        <taxon>Ericales</taxon>
        <taxon>Ericaceae</taxon>
        <taxon>Ericoideae</taxon>
        <taxon>Rhodoreae</taxon>
        <taxon>Rhododendron</taxon>
    </lineage>
</organism>
<feature type="region of interest" description="Disordered" evidence="9">
    <location>
        <begin position="414"/>
        <end position="448"/>
    </location>
</feature>
<dbReference type="SMART" id="SM00273">
    <property type="entry name" value="ENTH"/>
    <property type="match status" value="1"/>
</dbReference>
<dbReference type="CDD" id="cd16987">
    <property type="entry name" value="ANTH_N_AP180_plant"/>
    <property type="match status" value="1"/>
</dbReference>
<dbReference type="InterPro" id="IPR048050">
    <property type="entry name" value="ANTH_N_plant"/>
</dbReference>
<evidence type="ECO:0000256" key="3">
    <source>
        <dbReference type="ARBA" id="ARBA00004600"/>
    </source>
</evidence>
<dbReference type="InterPro" id="IPR045192">
    <property type="entry name" value="AP180-like"/>
</dbReference>
<dbReference type="GO" id="GO:0006900">
    <property type="term" value="P:vesicle budding from membrane"/>
    <property type="evidence" value="ECO:0007669"/>
    <property type="project" value="TreeGrafter"/>
</dbReference>
<dbReference type="GO" id="GO:0005546">
    <property type="term" value="F:phosphatidylinositol-4,5-bisphosphate binding"/>
    <property type="evidence" value="ECO:0007669"/>
    <property type="project" value="TreeGrafter"/>
</dbReference>
<keyword evidence="8" id="KW-0968">Cytoplasmic vesicle</keyword>
<evidence type="ECO:0000256" key="7">
    <source>
        <dbReference type="ARBA" id="ARBA00023176"/>
    </source>
</evidence>
<name>A0A6A4LPE3_9ERIC</name>
<keyword evidence="5" id="KW-0333">Golgi apparatus</keyword>
<gene>
    <name evidence="11" type="ORF">C3L33_11887</name>
</gene>
<feature type="non-terminal residue" evidence="11">
    <location>
        <position position="1"/>
    </location>
</feature>
<keyword evidence="7" id="KW-0168">Coated pit</keyword>
<accession>A0A6A4LPE3</accession>
<evidence type="ECO:0000256" key="6">
    <source>
        <dbReference type="ARBA" id="ARBA00023136"/>
    </source>
</evidence>
<evidence type="ECO:0000313" key="12">
    <source>
        <dbReference type="Proteomes" id="UP000428333"/>
    </source>
</evidence>
<feature type="region of interest" description="Disordered" evidence="9">
    <location>
        <begin position="312"/>
        <end position="356"/>
    </location>
</feature>
<dbReference type="InterPro" id="IPR011417">
    <property type="entry name" value="ANTH_dom"/>
</dbReference>
<feature type="compositionally biased region" description="Polar residues" evidence="9">
    <location>
        <begin position="340"/>
        <end position="356"/>
    </location>
</feature>
<dbReference type="GO" id="GO:0005794">
    <property type="term" value="C:Golgi apparatus"/>
    <property type="evidence" value="ECO:0007669"/>
    <property type="project" value="UniProtKB-SubCell"/>
</dbReference>
<dbReference type="PANTHER" id="PTHR22951:SF75">
    <property type="entry name" value="CLATHRIN COAT ASSEMBLY PROTEIN AP180"/>
    <property type="match status" value="1"/>
</dbReference>
<dbReference type="FunFam" id="1.25.40.90:FF:000019">
    <property type="entry name" value="Clathrin coat assembly protein"/>
    <property type="match status" value="1"/>
</dbReference>
<dbReference type="Gene3D" id="1.20.58.150">
    <property type="entry name" value="ANTH domain"/>
    <property type="match status" value="1"/>
</dbReference>
<dbReference type="GO" id="GO:0048268">
    <property type="term" value="P:clathrin coat assembly"/>
    <property type="evidence" value="ECO:0007669"/>
    <property type="project" value="InterPro"/>
</dbReference>
<comment type="subcellular location">
    <subcellularLocation>
        <location evidence="1">Cytoplasmic vesicle</location>
        <location evidence="1">Clathrin-coated vesicle</location>
    </subcellularLocation>
    <subcellularLocation>
        <location evidence="2">Golgi apparatus</location>
    </subcellularLocation>
    <subcellularLocation>
        <location evidence="3">Membrane</location>
        <location evidence="3">Clathrin-coated pit</location>
    </subcellularLocation>
</comment>
<evidence type="ECO:0000313" key="11">
    <source>
        <dbReference type="EMBL" id="KAE9456218.1"/>
    </source>
</evidence>
<feature type="domain" description="ENTH" evidence="10">
    <location>
        <begin position="23"/>
        <end position="159"/>
    </location>
</feature>
<evidence type="ECO:0000256" key="9">
    <source>
        <dbReference type="SAM" id="MobiDB-lite"/>
    </source>
</evidence>
<dbReference type="InterPro" id="IPR008942">
    <property type="entry name" value="ENTH_VHS"/>
</dbReference>
<keyword evidence="12" id="KW-1185">Reference proteome</keyword>
<evidence type="ECO:0000256" key="4">
    <source>
        <dbReference type="ARBA" id="ARBA00022583"/>
    </source>
</evidence>
<dbReference type="Proteomes" id="UP000428333">
    <property type="component" value="Linkage Group LG07"/>
</dbReference>
<evidence type="ECO:0000256" key="2">
    <source>
        <dbReference type="ARBA" id="ARBA00004555"/>
    </source>
</evidence>
<dbReference type="OrthoDB" id="44015at2759"/>
<dbReference type="SUPFAM" id="SSF89009">
    <property type="entry name" value="GAT-like domain"/>
    <property type="match status" value="1"/>
</dbReference>
<evidence type="ECO:0000256" key="1">
    <source>
        <dbReference type="ARBA" id="ARBA00004132"/>
    </source>
</evidence>
<sequence length="631" mass="69296">MPSKLKKAIGAVKDQTSISLAKVTSNNSSNLEVAVLKATTHDVVPMDDRHVHEILRLVSTDKDNAALLARAIGKRIGRTRNWIVAVKSLMLVLRTFQDGDPYFPREVLLAMKRGAKILNLSSFRDDSNSSPWDYTAFVRTFALYLDERLECFLTGKLQRRYTHKNREPFHRRSRSGNEPVRDMKPAMLLDKISYWQRLLDRAVATRPTGAAKTNRLVQITLYAVVQESFDLYKDISDGLALLLDSFFHLQYNSCVNAFQSCVKATKQFEELGAFYDVCKSIGVGRTSEYPSVQKISEELIETLREFLKDHSSFPAVPSRPQLLLPGPSPMHRRRDRDKNSSGGQSEFSETTGRGSEFSCTSLEDLISATELTGTSRSISIDLEAYSIADQVEKVDDDGSTRSLPVTRSFVDLVSLDEMAEGGEGEGEVEREGEGEGEGEGKGKGKEESSSLLIDLWSFNEKDEQEKGKEGGGGDREVLDSGSTTGWEIVLAETATTSTQPLTNGFGFESFDPFSGPENDKYYNPFLDDATESTAIVTVPAADSGTGVGFSGKDGFSLGPTFQATPTFCAGNSSSTSLALVNENDPFASFPTGGGEGGFISGGSGNQQQQNLLLEQQLWLQQQNKIMARHMA</sequence>
<dbReference type="SUPFAM" id="SSF48464">
    <property type="entry name" value="ENTH/VHS domain"/>
    <property type="match status" value="1"/>
</dbReference>
<dbReference type="GO" id="GO:0000149">
    <property type="term" value="F:SNARE binding"/>
    <property type="evidence" value="ECO:0007669"/>
    <property type="project" value="TreeGrafter"/>
</dbReference>
<dbReference type="Pfam" id="PF07651">
    <property type="entry name" value="ANTH"/>
    <property type="match status" value="1"/>
</dbReference>
<evidence type="ECO:0000256" key="8">
    <source>
        <dbReference type="ARBA" id="ARBA00023329"/>
    </source>
</evidence>
<feature type="compositionally biased region" description="Basic and acidic residues" evidence="9">
    <location>
        <begin position="427"/>
        <end position="448"/>
    </location>
</feature>
<dbReference type="PANTHER" id="PTHR22951">
    <property type="entry name" value="CLATHRIN ASSEMBLY PROTEIN"/>
    <property type="match status" value="1"/>
</dbReference>
<dbReference type="AlphaFoldDB" id="A0A6A4LPE3"/>
<feature type="compositionally biased region" description="Acidic residues" evidence="9">
    <location>
        <begin position="417"/>
        <end position="426"/>
    </location>
</feature>
<comment type="caution">
    <text evidence="11">The sequence shown here is derived from an EMBL/GenBank/DDBJ whole genome shotgun (WGS) entry which is preliminary data.</text>
</comment>
<keyword evidence="4" id="KW-0254">Endocytosis</keyword>
<keyword evidence="6" id="KW-0472">Membrane</keyword>
<dbReference type="EMBL" id="QEFC01001749">
    <property type="protein sequence ID" value="KAE9456218.1"/>
    <property type="molecule type" value="Genomic_DNA"/>
</dbReference>
<dbReference type="PROSITE" id="PS50942">
    <property type="entry name" value="ENTH"/>
    <property type="match status" value="1"/>
</dbReference>
<evidence type="ECO:0000259" key="10">
    <source>
        <dbReference type="PROSITE" id="PS50942"/>
    </source>
</evidence>
<proteinExistence type="predicted"/>
<dbReference type="Gene3D" id="1.25.40.90">
    <property type="match status" value="1"/>
</dbReference>
<dbReference type="GO" id="GO:0005545">
    <property type="term" value="F:1-phosphatidylinositol binding"/>
    <property type="evidence" value="ECO:0007669"/>
    <property type="project" value="InterPro"/>
</dbReference>
<dbReference type="InterPro" id="IPR013809">
    <property type="entry name" value="ENTH"/>
</dbReference>